<reference evidence="2 3" key="1">
    <citation type="submission" date="2018-06" db="EMBL/GenBank/DDBJ databases">
        <authorList>
            <consortium name="Pathogen Informatics"/>
            <person name="Doyle S."/>
        </authorList>
    </citation>
    <scope>NUCLEOTIDE SEQUENCE [LARGE SCALE GENOMIC DNA]</scope>
    <source>
        <strain evidence="2 3">NCTC10717</strain>
    </source>
</reference>
<dbReference type="Proteomes" id="UP000254575">
    <property type="component" value="Unassembled WGS sequence"/>
</dbReference>
<accession>A0A380MIX8</accession>
<keyword evidence="1" id="KW-0732">Signal</keyword>
<proteinExistence type="predicted"/>
<feature type="chain" id="PRO_5016862615" description="Inhibitor of g-type lysozyme" evidence="1">
    <location>
        <begin position="19"/>
        <end position="160"/>
    </location>
</feature>
<dbReference type="Gene3D" id="2.60.120.380">
    <property type="match status" value="1"/>
</dbReference>
<evidence type="ECO:0000313" key="2">
    <source>
        <dbReference type="EMBL" id="SUO92229.1"/>
    </source>
</evidence>
<evidence type="ECO:0000313" key="3">
    <source>
        <dbReference type="Proteomes" id="UP000254575"/>
    </source>
</evidence>
<dbReference type="OrthoDB" id="7069099at2"/>
<keyword evidence="3" id="KW-1185">Reference proteome</keyword>
<evidence type="ECO:0008006" key="4">
    <source>
        <dbReference type="Google" id="ProtNLM"/>
    </source>
</evidence>
<dbReference type="AlphaFoldDB" id="A0A380MIX8"/>
<dbReference type="EMBL" id="UHIA01000003">
    <property type="protein sequence ID" value="SUO92229.1"/>
    <property type="molecule type" value="Genomic_DNA"/>
</dbReference>
<sequence>MKIRVLLLTSVLSLSTMAQQSLSNDVRVQARHSEELRVMPEGSPAMTPKAYEQRSRIPVKQISLNAQGAARLVGSVRGLGMDTYQFSGNAGDVIRIISAKATAMEFAIFSPEMGMRFGNYQVLPYTGVYELRIVNNRKDSARNRKARHYDVTFTLQRPSK</sequence>
<evidence type="ECO:0000256" key="1">
    <source>
        <dbReference type="SAM" id="SignalP"/>
    </source>
</evidence>
<gene>
    <name evidence="2" type="ORF">NCTC10717_00445</name>
</gene>
<organism evidence="2 3">
    <name type="scientific">Suttonella indologenes</name>
    <dbReference type="NCBI Taxonomy" id="13276"/>
    <lineage>
        <taxon>Bacteria</taxon>
        <taxon>Pseudomonadati</taxon>
        <taxon>Pseudomonadota</taxon>
        <taxon>Gammaproteobacteria</taxon>
        <taxon>Cardiobacteriales</taxon>
        <taxon>Cardiobacteriaceae</taxon>
        <taxon>Suttonella</taxon>
    </lineage>
</organism>
<feature type="signal peptide" evidence="1">
    <location>
        <begin position="1"/>
        <end position="18"/>
    </location>
</feature>
<name>A0A380MIX8_9GAMM</name>
<protein>
    <recommendedName>
        <fullName evidence="4">Inhibitor of g-type lysozyme</fullName>
    </recommendedName>
</protein>
<dbReference type="RefSeq" id="WP_115217744.1">
    <property type="nucleotide sequence ID" value="NZ_UHIA01000003.1"/>
</dbReference>